<keyword evidence="3" id="KW-1185">Reference proteome</keyword>
<sequence length="165" mass="17610">MTDIVELEQRITTALDRIGRGLEAVQSATPAIDPGEVEALKSALDEERTANAQLEERVKAIREKQEQQVNALQSELAAVRAELGMLHGTFQTLDDRMSLLLKKNAALAENNAALREAAEAGVADAAAINTSLQTELEALRAAREADQASLEAALAVLEPLAEAAQ</sequence>
<dbReference type="Gene3D" id="1.10.287.1490">
    <property type="match status" value="1"/>
</dbReference>
<dbReference type="OrthoDB" id="7871100at2"/>
<gene>
    <name evidence="2" type="ORF">PRI8871_02567</name>
</gene>
<feature type="coiled-coil region" evidence="1">
    <location>
        <begin position="37"/>
        <end position="82"/>
    </location>
</feature>
<evidence type="ECO:0000313" key="3">
    <source>
        <dbReference type="Proteomes" id="UP000244904"/>
    </source>
</evidence>
<keyword evidence="1" id="KW-0175">Coiled coil</keyword>
<protein>
    <recommendedName>
        <fullName evidence="4">Chromosome partition protein Smc</fullName>
    </recommendedName>
</protein>
<proteinExistence type="predicted"/>
<organism evidence="2 3">
    <name type="scientific">Pseudoprimorskyibacter insulae</name>
    <dbReference type="NCBI Taxonomy" id="1695997"/>
    <lineage>
        <taxon>Bacteria</taxon>
        <taxon>Pseudomonadati</taxon>
        <taxon>Pseudomonadota</taxon>
        <taxon>Alphaproteobacteria</taxon>
        <taxon>Rhodobacterales</taxon>
        <taxon>Paracoccaceae</taxon>
        <taxon>Pseudoprimorskyibacter</taxon>
    </lineage>
</organism>
<accession>A0A2R8AXH9</accession>
<evidence type="ECO:0000313" key="2">
    <source>
        <dbReference type="EMBL" id="SPF80755.1"/>
    </source>
</evidence>
<evidence type="ECO:0008006" key="4">
    <source>
        <dbReference type="Google" id="ProtNLM"/>
    </source>
</evidence>
<dbReference type="AlphaFoldDB" id="A0A2R8AXH9"/>
<evidence type="ECO:0000256" key="1">
    <source>
        <dbReference type="SAM" id="Coils"/>
    </source>
</evidence>
<reference evidence="3" key="1">
    <citation type="submission" date="2018-03" db="EMBL/GenBank/DDBJ databases">
        <authorList>
            <person name="Rodrigo-Torres L."/>
            <person name="Arahal R. D."/>
            <person name="Lucena T."/>
        </authorList>
    </citation>
    <scope>NUCLEOTIDE SEQUENCE [LARGE SCALE GENOMIC DNA]</scope>
    <source>
        <strain evidence="3">CECT 8871</strain>
    </source>
</reference>
<dbReference type="Proteomes" id="UP000244904">
    <property type="component" value="Unassembled WGS sequence"/>
</dbReference>
<name>A0A2R8AXH9_9RHOB</name>
<dbReference type="EMBL" id="OMOJ01000005">
    <property type="protein sequence ID" value="SPF80755.1"/>
    <property type="molecule type" value="Genomic_DNA"/>
</dbReference>
<dbReference type="RefSeq" id="WP_146188685.1">
    <property type="nucleotide sequence ID" value="NZ_OMOJ01000005.1"/>
</dbReference>